<comment type="subcellular location">
    <subcellularLocation>
        <location evidence="1">Periplasm</location>
    </subcellularLocation>
</comment>
<evidence type="ECO:0000256" key="2">
    <source>
        <dbReference type="ARBA" id="ARBA00022729"/>
    </source>
</evidence>
<dbReference type="PANTHER" id="PTHR33376">
    <property type="match status" value="1"/>
</dbReference>
<sequence>MYIKSLKAAACAALMSVSLYSAPANAADVTLSWTFVNPMDSHFGAAARAFKEHVEAESDGHIKVEIFPAGALGGEREILEGLQFGSIDIGHTSTTVAGNFIPELLVFDVPFLFRDAAHARAVLDGPIGSEILAAAQGYGITGLGFGENGLRHLTNSRHPVRTPDDLSGLTIRTMENEIHIKAFATLGARPVPLAWPELYAALQQGVVDGQENPIANILTANFYEVQPYMTLTGHVYAPSLVAMNTSSWARLSDEDKAIVQGGVVKAIAVQRAAVETYEAEGIAQLRERGIEIEEIDRDEFAAKLAPAYETFSERFGADVLDAIRDYK</sequence>
<dbReference type="PIRSF" id="PIRSF006470">
    <property type="entry name" value="DctB"/>
    <property type="match status" value="1"/>
</dbReference>
<reference evidence="6" key="1">
    <citation type="submission" date="2016-10" db="EMBL/GenBank/DDBJ databases">
        <authorList>
            <person name="Varghese N."/>
            <person name="Submissions S."/>
        </authorList>
    </citation>
    <scope>NUCLEOTIDE SEQUENCE [LARGE SCALE GENOMIC DNA]</scope>
    <source>
        <strain evidence="6">DSM 28463</strain>
    </source>
</reference>
<dbReference type="CDD" id="cd13675">
    <property type="entry name" value="PBP2_TRAP_SBP_like_5"/>
    <property type="match status" value="1"/>
</dbReference>
<keyword evidence="3" id="KW-0574">Periplasm</keyword>
<evidence type="ECO:0000256" key="1">
    <source>
        <dbReference type="ARBA" id="ARBA00004418"/>
    </source>
</evidence>
<accession>A0A1I5GUZ6</accession>
<protein>
    <submittedName>
        <fullName evidence="5">Tripartite ATP-independent transporter solute receptor, DctP family</fullName>
    </submittedName>
</protein>
<evidence type="ECO:0000256" key="4">
    <source>
        <dbReference type="SAM" id="SignalP"/>
    </source>
</evidence>
<keyword evidence="6" id="KW-1185">Reference proteome</keyword>
<dbReference type="GO" id="GO:0030288">
    <property type="term" value="C:outer membrane-bounded periplasmic space"/>
    <property type="evidence" value="ECO:0007669"/>
    <property type="project" value="InterPro"/>
</dbReference>
<evidence type="ECO:0000313" key="5">
    <source>
        <dbReference type="EMBL" id="SFO39767.1"/>
    </source>
</evidence>
<feature type="chain" id="PRO_5011791024" evidence="4">
    <location>
        <begin position="27"/>
        <end position="327"/>
    </location>
</feature>
<dbReference type="Proteomes" id="UP000198599">
    <property type="component" value="Unassembled WGS sequence"/>
</dbReference>
<dbReference type="AlphaFoldDB" id="A0A1I5GUZ6"/>
<dbReference type="Gene3D" id="3.40.190.170">
    <property type="entry name" value="Bacterial extracellular solute-binding protein, family 7"/>
    <property type="match status" value="1"/>
</dbReference>
<dbReference type="NCBIfam" id="NF037995">
    <property type="entry name" value="TRAP_S1"/>
    <property type="match status" value="1"/>
</dbReference>
<dbReference type="Pfam" id="PF03480">
    <property type="entry name" value="DctP"/>
    <property type="match status" value="1"/>
</dbReference>
<organism evidence="5 6">
    <name type="scientific">Roseovarius lutimaris</name>
    <dbReference type="NCBI Taxonomy" id="1005928"/>
    <lineage>
        <taxon>Bacteria</taxon>
        <taxon>Pseudomonadati</taxon>
        <taxon>Pseudomonadota</taxon>
        <taxon>Alphaproteobacteria</taxon>
        <taxon>Rhodobacterales</taxon>
        <taxon>Roseobacteraceae</taxon>
        <taxon>Roseovarius</taxon>
    </lineage>
</organism>
<dbReference type="NCBIfam" id="TIGR00787">
    <property type="entry name" value="dctP"/>
    <property type="match status" value="1"/>
</dbReference>
<keyword evidence="2 4" id="KW-0732">Signal</keyword>
<dbReference type="GO" id="GO:0055085">
    <property type="term" value="P:transmembrane transport"/>
    <property type="evidence" value="ECO:0007669"/>
    <property type="project" value="InterPro"/>
</dbReference>
<dbReference type="InterPro" id="IPR038404">
    <property type="entry name" value="TRAP_DctP_sf"/>
</dbReference>
<gene>
    <name evidence="5" type="ORF">SAMN04487859_1407</name>
</gene>
<dbReference type="PANTHER" id="PTHR33376:SF2">
    <property type="entry name" value="DICARBOXYLATE-BINDING PERIPLASMIC PROTEIN"/>
    <property type="match status" value="1"/>
</dbReference>
<feature type="signal peptide" evidence="4">
    <location>
        <begin position="1"/>
        <end position="26"/>
    </location>
</feature>
<dbReference type="GO" id="GO:0030246">
    <property type="term" value="F:carbohydrate binding"/>
    <property type="evidence" value="ECO:0007669"/>
    <property type="project" value="TreeGrafter"/>
</dbReference>
<keyword evidence="5" id="KW-0675">Receptor</keyword>
<proteinExistence type="predicted"/>
<evidence type="ECO:0000313" key="6">
    <source>
        <dbReference type="Proteomes" id="UP000198599"/>
    </source>
</evidence>
<dbReference type="RefSeq" id="WP_092842340.1">
    <property type="nucleotide sequence ID" value="NZ_FOVP01000040.1"/>
</dbReference>
<name>A0A1I5GUZ6_9RHOB</name>
<dbReference type="EMBL" id="FOVP01000040">
    <property type="protein sequence ID" value="SFO39767.1"/>
    <property type="molecule type" value="Genomic_DNA"/>
</dbReference>
<dbReference type="OrthoDB" id="8673861at2"/>
<dbReference type="InterPro" id="IPR004682">
    <property type="entry name" value="TRAP_DctP"/>
</dbReference>
<dbReference type="STRING" id="1005928.SAMN04487859_1407"/>
<evidence type="ECO:0000256" key="3">
    <source>
        <dbReference type="ARBA" id="ARBA00022764"/>
    </source>
</evidence>
<dbReference type="InterPro" id="IPR018389">
    <property type="entry name" value="DctP_fam"/>
</dbReference>